<feature type="active site" evidence="8">
    <location>
        <position position="319"/>
    </location>
</feature>
<proteinExistence type="inferred from homology"/>
<evidence type="ECO:0000313" key="11">
    <source>
        <dbReference type="Proteomes" id="UP000005096"/>
    </source>
</evidence>
<sequence>MVRLGLADGAVFEGRCEGPWEPREGETVFTTGSTGYPQGLTDPSYRGQILVFAFPLVGQYGVDEDALESLRPQPEAVVVSRVPETGAGRRFREWLRRAGIPLMEGVDTRALVLHLRDRGTLRGRLGDGSLPRSSRFAPDLVASASCAVPETDPGEGPLAAVLDWGVKESILRRLRERGVRVARLPWNASAREVLALRPRGVLLGNGPGDPQDLLSGPVGTVRELLGRVPLFGICLGMQVLALACGAATEKLPFGHRGVNHPVREEATGRTLLTSQNHGYGVVDASAEGAGLTVTFRHLGDGSVEGIASGAYPAWGVQFHPEAAPGPWDGAFLFDRFVASLDEEGRKGAAA</sequence>
<evidence type="ECO:0000256" key="7">
    <source>
        <dbReference type="ARBA" id="ARBA00048816"/>
    </source>
</evidence>
<evidence type="ECO:0000256" key="4">
    <source>
        <dbReference type="ARBA" id="ARBA00022741"/>
    </source>
</evidence>
<dbReference type="PRINTS" id="PR00097">
    <property type="entry name" value="ANTSNTHASEII"/>
</dbReference>
<feature type="binding site" evidence="8">
    <location>
        <position position="44"/>
    </location>
    <ligand>
        <name>L-glutamine</name>
        <dbReference type="ChEBI" id="CHEBI:58359"/>
    </ligand>
</feature>
<evidence type="ECO:0000256" key="5">
    <source>
        <dbReference type="ARBA" id="ARBA00022840"/>
    </source>
</evidence>
<dbReference type="RefSeq" id="WP_006299932.1">
    <property type="nucleotide sequence ID" value="NZ_CM001022.1"/>
</dbReference>
<keyword evidence="4 8" id="KW-0547">Nucleotide-binding</keyword>
<feature type="active site" evidence="8">
    <location>
        <position position="321"/>
    </location>
</feature>
<dbReference type="HAMAP" id="MF_01209">
    <property type="entry name" value="CPSase_S_chain"/>
    <property type="match status" value="1"/>
</dbReference>
<dbReference type="InterPro" id="IPR035686">
    <property type="entry name" value="CPSase_GATase1"/>
</dbReference>
<evidence type="ECO:0000256" key="8">
    <source>
        <dbReference type="HAMAP-Rule" id="MF_01209"/>
    </source>
</evidence>
<reference evidence="10 11" key="1">
    <citation type="journal article" date="2010" name="Stand. Genomic Sci.">
        <title>Non-contiguous finished genome sequence of Aminomonas paucivorans type strain (GLU-3).</title>
        <authorList>
            <person name="Pitluck S."/>
            <person name="Yasawong M."/>
            <person name="Held B."/>
            <person name="Lapidus A."/>
            <person name="Nolan M."/>
            <person name="Copeland A."/>
            <person name="Lucas S."/>
            <person name="Del Rio T.G."/>
            <person name="Tice H."/>
            <person name="Cheng J.F."/>
            <person name="Chertkov O."/>
            <person name="Goodwin L."/>
            <person name="Tapia R."/>
            <person name="Han C."/>
            <person name="Liolios K."/>
            <person name="Ivanova N."/>
            <person name="Mavromatis K."/>
            <person name="Ovchinnikova G."/>
            <person name="Pati A."/>
            <person name="Chen A."/>
            <person name="Palaniappan K."/>
            <person name="Land M."/>
            <person name="Hauser L."/>
            <person name="Chang Y.J."/>
            <person name="Jeffries C.D."/>
            <person name="Pukall R."/>
            <person name="Spring S."/>
            <person name="Rohde M."/>
            <person name="Sikorski J."/>
            <person name="Goker M."/>
            <person name="Woyke T."/>
            <person name="Bristow J."/>
            <person name="Eisen J.A."/>
            <person name="Markowitz V."/>
            <person name="Hugenholtz P."/>
            <person name="Kyrpides N.C."/>
            <person name="Klenk H.P."/>
        </authorList>
    </citation>
    <scope>NUCLEOTIDE SEQUENCE [LARGE SCALE GENOMIC DNA]</scope>
    <source>
        <strain evidence="10 11">DSM 12260</strain>
    </source>
</reference>
<dbReference type="STRING" id="584708.Apau_0350"/>
<comment type="subunit">
    <text evidence="8">Composed of two chains; the small (or glutamine) chain promotes the hydrolysis of glutamine to ammonia, which is used by the large (or ammonia) chain to synthesize carbamoyl phosphate. Tetramer of heterodimers (alpha,beta)4.</text>
</comment>
<dbReference type="InterPro" id="IPR017926">
    <property type="entry name" value="GATASE"/>
</dbReference>
<dbReference type="Pfam" id="PF00988">
    <property type="entry name" value="CPSase_sm_chain"/>
    <property type="match status" value="1"/>
</dbReference>
<dbReference type="PRINTS" id="PR00099">
    <property type="entry name" value="CPSGATASE"/>
</dbReference>
<dbReference type="PRINTS" id="PR00096">
    <property type="entry name" value="GATASE"/>
</dbReference>
<dbReference type="GO" id="GO:0006541">
    <property type="term" value="P:glutamine metabolic process"/>
    <property type="evidence" value="ECO:0007669"/>
    <property type="project" value="InterPro"/>
</dbReference>
<feature type="binding site" evidence="8">
    <location>
        <position position="278"/>
    </location>
    <ligand>
        <name>L-glutamine</name>
        <dbReference type="ChEBI" id="CHEBI:58359"/>
    </ligand>
</feature>
<organism evidence="10 11">
    <name type="scientific">Aminomonas paucivorans DSM 12260</name>
    <dbReference type="NCBI Taxonomy" id="584708"/>
    <lineage>
        <taxon>Bacteria</taxon>
        <taxon>Thermotogati</taxon>
        <taxon>Synergistota</taxon>
        <taxon>Synergistia</taxon>
        <taxon>Synergistales</taxon>
        <taxon>Synergistaceae</taxon>
        <taxon>Aminomonas</taxon>
    </lineage>
</organism>
<dbReference type="InterPro" id="IPR036480">
    <property type="entry name" value="CarbP_synth_ssu_N_sf"/>
</dbReference>
<keyword evidence="3 8" id="KW-0436">Ligase</keyword>
<dbReference type="eggNOG" id="COG0505">
    <property type="taxonomic scope" value="Bacteria"/>
</dbReference>
<feature type="domain" description="Carbamoyl-phosphate synthase small subunit N-terminal" evidence="9">
    <location>
        <begin position="1"/>
        <end position="126"/>
    </location>
</feature>
<keyword evidence="11" id="KW-1185">Reference proteome</keyword>
<dbReference type="PANTHER" id="PTHR43418:SF7">
    <property type="entry name" value="CARBAMOYL-PHOSPHATE SYNTHASE SMALL CHAIN"/>
    <property type="match status" value="1"/>
</dbReference>
<keyword evidence="8" id="KW-0665">Pyrimidine biosynthesis</keyword>
<dbReference type="GO" id="GO:0006207">
    <property type="term" value="P:'de novo' pyrimidine nucleobase biosynthetic process"/>
    <property type="evidence" value="ECO:0007669"/>
    <property type="project" value="InterPro"/>
</dbReference>
<dbReference type="GO" id="GO:0044205">
    <property type="term" value="P:'de novo' UMP biosynthetic process"/>
    <property type="evidence" value="ECO:0007669"/>
    <property type="project" value="UniProtKB-UniRule"/>
</dbReference>
<comment type="pathway">
    <text evidence="1 8">Amino-acid biosynthesis; L-arginine biosynthesis; carbamoyl phosphate from bicarbonate: step 1/1.</text>
</comment>
<dbReference type="SUPFAM" id="SSF52317">
    <property type="entry name" value="Class I glutamine amidotransferase-like"/>
    <property type="match status" value="1"/>
</dbReference>
<dbReference type="EC" id="6.3.5.5" evidence="8"/>
<feature type="active site" description="Nucleophile" evidence="8">
    <location>
        <position position="234"/>
    </location>
</feature>
<dbReference type="Gene3D" id="3.40.50.880">
    <property type="match status" value="1"/>
</dbReference>
<evidence type="ECO:0000256" key="3">
    <source>
        <dbReference type="ARBA" id="ARBA00022598"/>
    </source>
</evidence>
<dbReference type="GO" id="GO:0005524">
    <property type="term" value="F:ATP binding"/>
    <property type="evidence" value="ECO:0007669"/>
    <property type="project" value="UniProtKB-UniRule"/>
</dbReference>
<dbReference type="PROSITE" id="PS51273">
    <property type="entry name" value="GATASE_TYPE_1"/>
    <property type="match status" value="1"/>
</dbReference>
<dbReference type="EMBL" id="CM001022">
    <property type="protein sequence ID" value="EFQ22785.1"/>
    <property type="molecule type" value="Genomic_DNA"/>
</dbReference>
<feature type="binding site" evidence="8">
    <location>
        <position position="238"/>
    </location>
    <ligand>
        <name>L-glutamine</name>
        <dbReference type="ChEBI" id="CHEBI:58359"/>
    </ligand>
</feature>
<dbReference type="InterPro" id="IPR029062">
    <property type="entry name" value="Class_I_gatase-like"/>
</dbReference>
<dbReference type="GO" id="GO:0004088">
    <property type="term" value="F:carbamoyl-phosphate synthase (glutamine-hydrolyzing) activity"/>
    <property type="evidence" value="ECO:0007669"/>
    <property type="project" value="UniProtKB-UniRule"/>
</dbReference>
<dbReference type="GO" id="GO:0006526">
    <property type="term" value="P:L-arginine biosynthetic process"/>
    <property type="evidence" value="ECO:0007669"/>
    <property type="project" value="UniProtKB-UniRule"/>
</dbReference>
<comment type="similarity">
    <text evidence="2 8">Belongs to the CarA family.</text>
</comment>
<comment type="catalytic activity">
    <reaction evidence="7 8">
        <text>hydrogencarbonate + L-glutamine + 2 ATP + H2O = carbamoyl phosphate + L-glutamate + 2 ADP + phosphate + 2 H(+)</text>
        <dbReference type="Rhea" id="RHEA:18633"/>
        <dbReference type="ChEBI" id="CHEBI:15377"/>
        <dbReference type="ChEBI" id="CHEBI:15378"/>
        <dbReference type="ChEBI" id="CHEBI:17544"/>
        <dbReference type="ChEBI" id="CHEBI:29985"/>
        <dbReference type="ChEBI" id="CHEBI:30616"/>
        <dbReference type="ChEBI" id="CHEBI:43474"/>
        <dbReference type="ChEBI" id="CHEBI:58228"/>
        <dbReference type="ChEBI" id="CHEBI:58359"/>
        <dbReference type="ChEBI" id="CHEBI:456216"/>
        <dbReference type="EC" id="6.3.5.5"/>
    </reaction>
</comment>
<protein>
    <recommendedName>
        <fullName evidence="8">Carbamoyl phosphate synthase small chain</fullName>
        <ecNumber evidence="8">6.3.5.5</ecNumber>
    </recommendedName>
    <alternativeName>
        <fullName evidence="8">Carbamoyl phosphate synthetase glutamine chain</fullName>
    </alternativeName>
</protein>
<feature type="binding site" evidence="8">
    <location>
        <position position="206"/>
    </location>
    <ligand>
        <name>L-glutamine</name>
        <dbReference type="ChEBI" id="CHEBI:58359"/>
    </ligand>
</feature>
<dbReference type="Gene3D" id="3.50.30.20">
    <property type="entry name" value="Carbamoyl-phosphate synthase small subunit, N-terminal domain"/>
    <property type="match status" value="1"/>
</dbReference>
<feature type="binding site" evidence="8">
    <location>
        <position position="208"/>
    </location>
    <ligand>
        <name>L-glutamine</name>
        <dbReference type="ChEBI" id="CHEBI:58359"/>
    </ligand>
</feature>
<dbReference type="InterPro" id="IPR002474">
    <property type="entry name" value="CarbamoylP_synth_ssu_N"/>
</dbReference>
<feature type="binding site" evidence="8">
    <location>
        <position position="279"/>
    </location>
    <ligand>
        <name>L-glutamine</name>
        <dbReference type="ChEBI" id="CHEBI:58359"/>
    </ligand>
</feature>
<comment type="pathway">
    <text evidence="8">Pyrimidine metabolism; UMP biosynthesis via de novo pathway; (S)-dihydroorotate from bicarbonate: step 1/3.</text>
</comment>
<dbReference type="UniPathway" id="UPA00068">
    <property type="reaction ID" value="UER00171"/>
</dbReference>
<dbReference type="Pfam" id="PF00117">
    <property type="entry name" value="GATase"/>
    <property type="match status" value="1"/>
</dbReference>
<keyword evidence="5 8" id="KW-0067">ATP-binding</keyword>
<name>E3CZ12_9BACT</name>
<dbReference type="SUPFAM" id="SSF52021">
    <property type="entry name" value="Carbamoyl phosphate synthetase, small subunit N-terminal domain"/>
    <property type="match status" value="1"/>
</dbReference>
<comment type="function">
    <text evidence="8">Small subunit of the glutamine-dependent carbamoyl phosphate synthetase (CPSase). CPSase catalyzes the formation of carbamoyl phosphate from the ammonia moiety of glutamine, carbonate, and phosphate donated by ATP, constituting the first step of 2 biosynthetic pathways, one leading to arginine and/or urea and the other to pyrimidine nucleotides. The small subunit (glutamine amidotransferase) binds and cleaves glutamine to supply the large subunit with the substrate ammonia.</text>
</comment>
<dbReference type="NCBIfam" id="NF009475">
    <property type="entry name" value="PRK12838.1"/>
    <property type="match status" value="1"/>
</dbReference>
<dbReference type="NCBIfam" id="TIGR01368">
    <property type="entry name" value="CPSaseIIsmall"/>
    <property type="match status" value="1"/>
</dbReference>
<keyword evidence="6 8" id="KW-0315">Glutamine amidotransferase</keyword>
<dbReference type="AlphaFoldDB" id="E3CZ12"/>
<dbReference type="UniPathway" id="UPA00070">
    <property type="reaction ID" value="UER00115"/>
</dbReference>
<dbReference type="HOGENOM" id="CLU_035901_1_1_0"/>
<evidence type="ECO:0000313" key="10">
    <source>
        <dbReference type="EMBL" id="EFQ22785.1"/>
    </source>
</evidence>
<dbReference type="GO" id="GO:0004359">
    <property type="term" value="F:glutaminase activity"/>
    <property type="evidence" value="ECO:0007669"/>
    <property type="project" value="RHEA"/>
</dbReference>
<dbReference type="InterPro" id="IPR050472">
    <property type="entry name" value="Anth_synth/Amidotransfase"/>
</dbReference>
<evidence type="ECO:0000256" key="1">
    <source>
        <dbReference type="ARBA" id="ARBA00005077"/>
    </source>
</evidence>
<evidence type="ECO:0000259" key="9">
    <source>
        <dbReference type="SMART" id="SM01097"/>
    </source>
</evidence>
<evidence type="ECO:0000256" key="2">
    <source>
        <dbReference type="ARBA" id="ARBA00007800"/>
    </source>
</evidence>
<feature type="binding site" evidence="8">
    <location>
        <position position="276"/>
    </location>
    <ligand>
        <name>L-glutamine</name>
        <dbReference type="ChEBI" id="CHEBI:58359"/>
    </ligand>
</feature>
<comment type="catalytic activity">
    <reaction evidence="8">
        <text>L-glutamine + H2O = L-glutamate + NH4(+)</text>
        <dbReference type="Rhea" id="RHEA:15889"/>
        <dbReference type="ChEBI" id="CHEBI:15377"/>
        <dbReference type="ChEBI" id="CHEBI:28938"/>
        <dbReference type="ChEBI" id="CHEBI:29985"/>
        <dbReference type="ChEBI" id="CHEBI:58359"/>
    </reaction>
</comment>
<keyword evidence="8" id="KW-0055">Arginine biosynthesis</keyword>
<dbReference type="SMART" id="SM01097">
    <property type="entry name" value="CPSase_sm_chain"/>
    <property type="match status" value="1"/>
</dbReference>
<dbReference type="PaxDb" id="584708-Apau_0350"/>
<gene>
    <name evidence="8" type="primary">carA</name>
    <name evidence="10" type="ORF">Apau_0350</name>
</gene>
<dbReference type="InterPro" id="IPR006274">
    <property type="entry name" value="CarbamoylP_synth_ssu"/>
</dbReference>
<dbReference type="Proteomes" id="UP000005096">
    <property type="component" value="Chromosome"/>
</dbReference>
<evidence type="ECO:0000256" key="6">
    <source>
        <dbReference type="ARBA" id="ARBA00022962"/>
    </source>
</evidence>
<dbReference type="PANTHER" id="PTHR43418">
    <property type="entry name" value="MULTIFUNCTIONAL TRYPTOPHAN BIOSYNTHESIS PROTEIN-RELATED"/>
    <property type="match status" value="1"/>
</dbReference>
<feature type="binding site" evidence="8">
    <location>
        <position position="235"/>
    </location>
    <ligand>
        <name>L-glutamine</name>
        <dbReference type="ChEBI" id="CHEBI:58359"/>
    </ligand>
</feature>
<accession>E3CZ12</accession>
<feature type="region of interest" description="CPSase" evidence="8">
    <location>
        <begin position="1"/>
        <end position="159"/>
    </location>
</feature>
<keyword evidence="8" id="KW-0028">Amino-acid biosynthesis</keyword>
<dbReference type="CDD" id="cd01744">
    <property type="entry name" value="GATase1_CPSase"/>
    <property type="match status" value="1"/>
</dbReference>